<feature type="compositionally biased region" description="Low complexity" evidence="1">
    <location>
        <begin position="2695"/>
        <end position="2706"/>
    </location>
</feature>
<feature type="compositionally biased region" description="Low complexity" evidence="1">
    <location>
        <begin position="498"/>
        <end position="507"/>
    </location>
</feature>
<feature type="compositionally biased region" description="Basic and acidic residues" evidence="1">
    <location>
        <begin position="250"/>
        <end position="266"/>
    </location>
</feature>
<comment type="caution">
    <text evidence="2">The sequence shown here is derived from an EMBL/GenBank/DDBJ whole genome shotgun (WGS) entry which is preliminary data.</text>
</comment>
<feature type="compositionally biased region" description="Polar residues" evidence="1">
    <location>
        <begin position="2721"/>
        <end position="2734"/>
    </location>
</feature>
<feature type="compositionally biased region" description="Basic and acidic residues" evidence="1">
    <location>
        <begin position="2747"/>
        <end position="2762"/>
    </location>
</feature>
<feature type="region of interest" description="Disordered" evidence="1">
    <location>
        <begin position="1988"/>
        <end position="2021"/>
    </location>
</feature>
<feature type="compositionally biased region" description="Polar residues" evidence="1">
    <location>
        <begin position="1249"/>
        <end position="1258"/>
    </location>
</feature>
<feature type="region of interest" description="Disordered" evidence="1">
    <location>
        <begin position="2564"/>
        <end position="2586"/>
    </location>
</feature>
<feature type="compositionally biased region" description="Polar residues" evidence="1">
    <location>
        <begin position="1271"/>
        <end position="1291"/>
    </location>
</feature>
<feature type="compositionally biased region" description="Basic and acidic residues" evidence="1">
    <location>
        <begin position="428"/>
        <end position="437"/>
    </location>
</feature>
<feature type="compositionally biased region" description="Basic and acidic residues" evidence="1">
    <location>
        <begin position="336"/>
        <end position="346"/>
    </location>
</feature>
<feature type="region of interest" description="Disordered" evidence="1">
    <location>
        <begin position="1818"/>
        <end position="1874"/>
    </location>
</feature>
<feature type="compositionally biased region" description="Basic and acidic residues" evidence="1">
    <location>
        <begin position="2366"/>
        <end position="2390"/>
    </location>
</feature>
<feature type="compositionally biased region" description="Basic residues" evidence="1">
    <location>
        <begin position="170"/>
        <end position="192"/>
    </location>
</feature>
<protein>
    <submittedName>
        <fullName evidence="2">Uncharacterized protein</fullName>
    </submittedName>
</protein>
<feature type="region of interest" description="Disordered" evidence="1">
    <location>
        <begin position="2437"/>
        <end position="2505"/>
    </location>
</feature>
<feature type="compositionally biased region" description="Basic and acidic residues" evidence="1">
    <location>
        <begin position="217"/>
        <end position="233"/>
    </location>
</feature>
<feature type="compositionally biased region" description="Polar residues" evidence="1">
    <location>
        <begin position="147"/>
        <end position="156"/>
    </location>
</feature>
<organism evidence="2 3">
    <name type="scientific">Petrolisthes manimaculis</name>
    <dbReference type="NCBI Taxonomy" id="1843537"/>
    <lineage>
        <taxon>Eukaryota</taxon>
        <taxon>Metazoa</taxon>
        <taxon>Ecdysozoa</taxon>
        <taxon>Arthropoda</taxon>
        <taxon>Crustacea</taxon>
        <taxon>Multicrustacea</taxon>
        <taxon>Malacostraca</taxon>
        <taxon>Eumalacostraca</taxon>
        <taxon>Eucarida</taxon>
        <taxon>Decapoda</taxon>
        <taxon>Pleocyemata</taxon>
        <taxon>Anomura</taxon>
        <taxon>Galatheoidea</taxon>
        <taxon>Porcellanidae</taxon>
        <taxon>Petrolisthes</taxon>
    </lineage>
</organism>
<feature type="compositionally biased region" description="Basic and acidic residues" evidence="1">
    <location>
        <begin position="278"/>
        <end position="289"/>
    </location>
</feature>
<feature type="compositionally biased region" description="Low complexity" evidence="1">
    <location>
        <begin position="1997"/>
        <end position="2006"/>
    </location>
</feature>
<feature type="region of interest" description="Disordered" evidence="1">
    <location>
        <begin position="2366"/>
        <end position="2422"/>
    </location>
</feature>
<feature type="compositionally biased region" description="Low complexity" evidence="1">
    <location>
        <begin position="1373"/>
        <end position="1386"/>
    </location>
</feature>
<feature type="compositionally biased region" description="Acidic residues" evidence="1">
    <location>
        <begin position="2406"/>
        <end position="2415"/>
    </location>
</feature>
<feature type="compositionally biased region" description="Polar residues" evidence="1">
    <location>
        <begin position="1830"/>
        <end position="1861"/>
    </location>
</feature>
<feature type="compositionally biased region" description="Basic and acidic residues" evidence="1">
    <location>
        <begin position="1935"/>
        <end position="1948"/>
    </location>
</feature>
<feature type="compositionally biased region" description="Basic and acidic residues" evidence="1">
    <location>
        <begin position="2464"/>
        <end position="2486"/>
    </location>
</feature>
<feature type="region of interest" description="Disordered" evidence="1">
    <location>
        <begin position="1916"/>
        <end position="1968"/>
    </location>
</feature>
<dbReference type="EMBL" id="JAWZYT010002144">
    <property type="protein sequence ID" value="KAK4306369.1"/>
    <property type="molecule type" value="Genomic_DNA"/>
</dbReference>
<feature type="region of interest" description="Disordered" evidence="1">
    <location>
        <begin position="2533"/>
        <end position="2552"/>
    </location>
</feature>
<feature type="region of interest" description="Disordered" evidence="1">
    <location>
        <begin position="2276"/>
        <end position="2312"/>
    </location>
</feature>
<feature type="compositionally biased region" description="Polar residues" evidence="1">
    <location>
        <begin position="2772"/>
        <end position="2783"/>
    </location>
</feature>
<evidence type="ECO:0000313" key="2">
    <source>
        <dbReference type="EMBL" id="KAK4306369.1"/>
    </source>
</evidence>
<feature type="compositionally biased region" description="Polar residues" evidence="1">
    <location>
        <begin position="2012"/>
        <end position="2021"/>
    </location>
</feature>
<feature type="region of interest" description="Disordered" evidence="1">
    <location>
        <begin position="428"/>
        <end position="458"/>
    </location>
</feature>
<feature type="compositionally biased region" description="Polar residues" evidence="1">
    <location>
        <begin position="2572"/>
        <end position="2585"/>
    </location>
</feature>
<name>A0AAE1PDB6_9EUCA</name>
<feature type="region of interest" description="Disordered" evidence="1">
    <location>
        <begin position="2687"/>
        <end position="2791"/>
    </location>
</feature>
<feature type="region of interest" description="Disordered" evidence="1">
    <location>
        <begin position="336"/>
        <end position="377"/>
    </location>
</feature>
<gene>
    <name evidence="2" type="ORF">Pmani_021799</name>
</gene>
<feature type="compositionally biased region" description="Acidic residues" evidence="1">
    <location>
        <begin position="200"/>
        <end position="216"/>
    </location>
</feature>
<feature type="compositionally biased region" description="Basic and acidic residues" evidence="1">
    <location>
        <begin position="2437"/>
        <end position="2456"/>
    </location>
</feature>
<dbReference type="Proteomes" id="UP001292094">
    <property type="component" value="Unassembled WGS sequence"/>
</dbReference>
<feature type="region of interest" description="Disordered" evidence="1">
    <location>
        <begin position="250"/>
        <end position="289"/>
    </location>
</feature>
<feature type="region of interest" description="Disordered" evidence="1">
    <location>
        <begin position="1239"/>
        <end position="1291"/>
    </location>
</feature>
<proteinExistence type="predicted"/>
<feature type="region of interest" description="Disordered" evidence="1">
    <location>
        <begin position="651"/>
        <end position="678"/>
    </location>
</feature>
<evidence type="ECO:0000256" key="1">
    <source>
        <dbReference type="SAM" id="MobiDB-lite"/>
    </source>
</evidence>
<reference evidence="2" key="1">
    <citation type="submission" date="2023-11" db="EMBL/GenBank/DDBJ databases">
        <title>Genome assemblies of two species of porcelain crab, Petrolisthes cinctipes and Petrolisthes manimaculis (Anomura: Porcellanidae).</title>
        <authorList>
            <person name="Angst P."/>
        </authorList>
    </citation>
    <scope>NUCLEOTIDE SEQUENCE</scope>
    <source>
        <strain evidence="2">PB745_02</strain>
        <tissue evidence="2">Gill</tissue>
    </source>
</reference>
<keyword evidence="3" id="KW-1185">Reference proteome</keyword>
<feature type="compositionally biased region" description="Polar residues" evidence="1">
    <location>
        <begin position="656"/>
        <end position="671"/>
    </location>
</feature>
<sequence length="3155" mass="350974">MDRINKRTLWSLSLAQEYALQLCGPDWQSTAEFSRVNSLLQATKDGLISRYNSSSNKNMMKPFPELSLDEWLDDFDMNDGEDDWVENNDHIKINVKNQLVKEAKQLEQLLIDGENLPNKDQVENEKVEMGKSTQEQPLTSIEGEIELNSSTCTKSPNRTRKGMEKQKDGHCRKKASLPKSSTRGRRGRRGRPSKIPSIMDDSEDSSSSDDDDDDEKNAESLRVDKLVSKMEKEDNLTSFEMLPELQNDVEEVKIDDENGSKAERNIKPLTSPNKPGRSQREKKINVVKENEDLENGVPLWLLKRSGRLPSNSESLKNIPDEENFVDQVTSGKMQFEKKIIDSEKGQRNSNIASLKDSKNEGTESEKSKRTKSENNKSILETCRINSKSSIVKKIEKGPVEFINGVDAGKEYTIKENVVKDIRKVNNSPEEKTVKDTDMVNNSGEQEESSEGNEHQLEDTERDPVIQHIMDQVNILHSLGSLENLVSDHEGDGTGYANSTPSCSGSSSKGTIGMSLEILGDQERNPKSLVEGSELHGMHDLLTPISDEEEEDMSPVFLEDTINNPPRCLTTQMSQGFSTGHNDSMLDDLNITDSDDPREVEDDQEVEGTHRGVRLRCFQSSQSFSFEVDDAMNDSPTLTNTKVSQAEVCSDLPSPKCASSTTQNDKSIQGVTSDDILTPKPMNHDFLQERVTSDFSSQHTTKPMKGSDLFQVPSPKGGICLNIPSSHRIEPQKENNISAEPPQEAGLISDKLVQSHQPIECEEERTRLQAPFSITNVRTKREKVSVCIENSEVIKKKDSEEDPEEWWIKDSGAVKVVGTHDKRAQSFETNGVDLEKVVEGSVENGEKCIESNGDKGSVENGEKCIKSGGDKGSVENGEKCIKSGGDKGSVENGEKCIKSGGDEGKGCENADTKGGVGSKIIESAIGVLIPVRPKLQKLQNLCVASDSADIIEPHSQKVFENLPIRESKLKRDERCESSSSQTICDKPQVNVNGVSSIELVDSVELDVNSGSQHKLFKSSVIEALCVVEYQECELRKSAKLPASKNKDMERSIFDVSSAGEEENGISDLAMDHHENDTVNDSVQVIQDIKLPVNRKSKGGAKTSIASLTFVPTSARNDEKMEHQEIQDDRLENGDVKTNAVSSMTIETSVNNENQRDHMKISISNDYCLIRDNAETTDDERTMNQTSIDSAIHMKTSASGNDRGKKACKVNLDRNAKDSRTLKRSQRVLSRMQKYTAPWVDQEEMELQLPSRVSTTSPIDTSPHPPQPPIPDTFTTQRDTSPQSPLTDTTTAQTSVPIITTHSTTYHINTTIDSPAILGGAPISTHCTTTLINNAENPTDTQVVITDIQDSCTVHTDKPESTQKVLVTQKETKTTENSINESSEISSIVTPGCKGEGVEEQEDGDRIHKNNCRSMADPIKVSITKEQELTKDPPGIDGWKDKGENRITRRRRKSMRIADMEKMKMAKQEKLNEIFSSHRRNIDTDTNSNHTFSVTDTHELERVSDGLVNGNEVFLGTSFNSNNSLYMKETETSLKSAFDEEIPVSITCTNQLSNEESKSGLLMNSKNNKSLNMTPSEPSNIYEKNSVLVIPKESANNRNNSITLAKKDSEPIEKVHKEPSAKEIYNTVEEYGNDEARRENNVAITKPKVGCEAQPRNWEIRATSATRASTVSKPHEGRVMFVWGRETASNITKKQKGGVRFLLKHGIRHEIPNISSLVKHNSFSLEKRKMKTKNAYIEKQLNVSVNNEQDSFEDVFDKVPSTKEKKTVGLKYSKCQPEKWREVKSTRMDKKYQEKAESACEKIAGVNRLRNIDESKRTLDVRQIRKRKSGEPSISKQSIWMKTSKKTQGQRLTNSEEAGTSNDEATEGKLSDKPVTKRRTLRKHLFGSDSSSSDVDSDVCESSIEIKAKEDIFSTLGGKTRCGKNKASGRVATAAEQKVKRVNRSEKVLEKNTSSDMSSSSLHDDSNTSTASYNISIDNAEDAWSKRRLKLQHKGARHPPVSTPTTKPSPVPDFTQSENEDQMTVSDIMSDEEEEDISDVTNSEFQHLSPDVAHRHQANTSSSMEASDSDTSNVLLVRRSQKRIRSIESDLDSGKEMSDTSMMDRKKPVVKRYTRKGFTAPLKRAKHNAYQNITISGSVKKLKLERNLKNEKALEVRSKTGIQVSGMKEEAHTPKYPPKELLLNNNRDQLSQENKTAAESEVDVGMNKVVHNEAGKICGSKRIKGTKTAAEGRTDSNALVGVKKKALIMTSRLQAVHSQGEGKKRMAILLASPPPLKDSKCQGQWSGRSSNSRVETCESKSHEPQSCGPKSHELESTDSESFEFYKCDSNELLSCRSKWLEANFSKACKESLIIQQCENQERAVISREEKEGMSRKRNFEDQKNNQLKEDPHTVTQDVSHNIRKPCMEEDTDTEEEPVSQGECWDQDLLIDDKNILKNMNEEEHKEDLSRENKEDSAKKNMKVSNKVHEKNSDKSSTVEEESSAREGQNKCSIYSEYDSSDSDSKLEIDYYSPSNKLVNATDKLGVTAEVSEGPDKSEICQTSEPAPVVSHPGIPGCLAKVGSMERPAVKTKTKTSPAKPQPSSSVPGNAGFVDDLFVRLCKKTNWNHSKDESGQKFLESNLQKTGYQAVNLHQVDRNPSQHTSYTQMAGYQGIDYQGDNPIPLPCFYGSLKKLPLVAEPQLVKDSLDTSFSHKSSHNNMNGSSSNDNTVLTEDSAQFPENCEGTQSSQDAQQCKGSPTLHPRSTLVKDVQHKSTTEDESKPEEPVYIPRYSCDSVQRSSRGLQTKSKDTEENEDNYMERLEELLSYRISAMEWSWAVNGLVASLASTSSHTPFLKSCVQTILGSNPNEVRATGLQFGLPPTLFKLFQVVCVCEIRLGLPQAHFRTQLLRAIHVLICRPGLALQPHSVGSLTAWFLATVSVPNQPITAHLTMDLGRAFLVDVILYHPSSAHLALLTAVTVTKKVFRHKFPDDKVTGVEDVLVWLSYHGACSRREVRTQLGAWLERNKSVTKPRENPSQLVTKLVTQLKASGSEQQQEDLVTGLLVLARWLGAKGVRTYILPSIHKVLGNPSHSPSNTTSNLSIISQQQFPPQINHIFERLEQVFEAFQVNAEIEKSVEYGKLAAQELKAALGEVLKLASSQKEVLSVPDAASTSTST</sequence>
<feature type="compositionally biased region" description="Basic and acidic residues" evidence="1">
    <location>
        <begin position="1864"/>
        <end position="1873"/>
    </location>
</feature>
<feature type="compositionally biased region" description="Basic and acidic residues" evidence="1">
    <location>
        <begin position="355"/>
        <end position="374"/>
    </location>
</feature>
<feature type="region of interest" description="Disordered" evidence="1">
    <location>
        <begin position="489"/>
        <end position="508"/>
    </location>
</feature>
<feature type="region of interest" description="Disordered" evidence="1">
    <location>
        <begin position="1366"/>
        <end position="1409"/>
    </location>
</feature>
<evidence type="ECO:0000313" key="3">
    <source>
        <dbReference type="Proteomes" id="UP001292094"/>
    </source>
</evidence>
<feature type="compositionally biased region" description="Polar residues" evidence="1">
    <location>
        <begin position="2279"/>
        <end position="2292"/>
    </location>
</feature>
<accession>A0AAE1PDB6</accession>
<feature type="region of interest" description="Disordered" evidence="1">
    <location>
        <begin position="126"/>
        <end position="233"/>
    </location>
</feature>